<keyword evidence="7" id="KW-0482">Metalloprotease</keyword>
<dbReference type="PROSITE" id="PS51257">
    <property type="entry name" value="PROKAR_LIPOPROTEIN"/>
    <property type="match status" value="1"/>
</dbReference>
<evidence type="ECO:0000256" key="8">
    <source>
        <dbReference type="SAM" id="SignalP"/>
    </source>
</evidence>
<evidence type="ECO:0000256" key="7">
    <source>
        <dbReference type="ARBA" id="ARBA00023049"/>
    </source>
</evidence>
<comment type="cofactor">
    <cofactor evidence="1">
        <name>Zn(2+)</name>
        <dbReference type="ChEBI" id="CHEBI:29105"/>
    </cofactor>
</comment>
<evidence type="ECO:0000259" key="10">
    <source>
        <dbReference type="Pfam" id="PF19425"/>
    </source>
</evidence>
<evidence type="ECO:0000256" key="6">
    <source>
        <dbReference type="ARBA" id="ARBA00022833"/>
    </source>
</evidence>
<accession>A0A1M5SYA5</accession>
<evidence type="ECO:0000256" key="2">
    <source>
        <dbReference type="ARBA" id="ARBA00004196"/>
    </source>
</evidence>
<keyword evidence="12" id="KW-1185">Reference proteome</keyword>
<evidence type="ECO:0000313" key="11">
    <source>
        <dbReference type="EMBL" id="SHH43456.1"/>
    </source>
</evidence>
<dbReference type="PANTHER" id="PTHR21666">
    <property type="entry name" value="PEPTIDASE-RELATED"/>
    <property type="match status" value="1"/>
</dbReference>
<dbReference type="Pfam" id="PF19425">
    <property type="entry name" value="Csd3_N2"/>
    <property type="match status" value="1"/>
</dbReference>
<feature type="chain" id="PRO_5012500050" evidence="8">
    <location>
        <begin position="24"/>
        <end position="411"/>
    </location>
</feature>
<dbReference type="InterPro" id="IPR050570">
    <property type="entry name" value="Cell_wall_metabolism_enzyme"/>
</dbReference>
<feature type="domain" description="M23ase beta-sheet core" evidence="9">
    <location>
        <begin position="282"/>
        <end position="376"/>
    </location>
</feature>
<dbReference type="InterPro" id="IPR045834">
    <property type="entry name" value="Csd3_N2"/>
</dbReference>
<dbReference type="STRING" id="1195760.SAMN05444281_0594"/>
<feature type="signal peptide" evidence="8">
    <location>
        <begin position="1"/>
        <end position="23"/>
    </location>
</feature>
<organism evidence="11 12">
    <name type="scientific">Wenyingzhuangia marina</name>
    <dbReference type="NCBI Taxonomy" id="1195760"/>
    <lineage>
        <taxon>Bacteria</taxon>
        <taxon>Pseudomonadati</taxon>
        <taxon>Bacteroidota</taxon>
        <taxon>Flavobacteriia</taxon>
        <taxon>Flavobacteriales</taxon>
        <taxon>Flavobacteriaceae</taxon>
        <taxon>Wenyingzhuangia</taxon>
    </lineage>
</organism>
<protein>
    <submittedName>
        <fullName evidence="11">Murein DD-endopeptidase MepM and murein hydrolase activator NlpD, contain LysM domain</fullName>
    </submittedName>
</protein>
<keyword evidence="4" id="KW-0479">Metal-binding</keyword>
<evidence type="ECO:0000256" key="1">
    <source>
        <dbReference type="ARBA" id="ARBA00001947"/>
    </source>
</evidence>
<dbReference type="GO" id="GO:0046872">
    <property type="term" value="F:metal ion binding"/>
    <property type="evidence" value="ECO:0007669"/>
    <property type="project" value="UniProtKB-KW"/>
</dbReference>
<dbReference type="PANTHER" id="PTHR21666:SF288">
    <property type="entry name" value="CELL DIVISION PROTEIN YTFB"/>
    <property type="match status" value="1"/>
</dbReference>
<dbReference type="RefSeq" id="WP_229742948.1">
    <property type="nucleotide sequence ID" value="NZ_BMEN01000001.1"/>
</dbReference>
<dbReference type="GO" id="GO:0004222">
    <property type="term" value="F:metalloendopeptidase activity"/>
    <property type="evidence" value="ECO:0007669"/>
    <property type="project" value="TreeGrafter"/>
</dbReference>
<dbReference type="Gene3D" id="2.70.70.10">
    <property type="entry name" value="Glucose Permease (Domain IIA)"/>
    <property type="match status" value="1"/>
</dbReference>
<feature type="domain" description="Csd3-like second N-terminal" evidence="10">
    <location>
        <begin position="149"/>
        <end position="269"/>
    </location>
</feature>
<dbReference type="GO" id="GO:0030313">
    <property type="term" value="C:cell envelope"/>
    <property type="evidence" value="ECO:0007669"/>
    <property type="project" value="UniProtKB-SubCell"/>
</dbReference>
<evidence type="ECO:0000256" key="3">
    <source>
        <dbReference type="ARBA" id="ARBA00022670"/>
    </source>
</evidence>
<sequence length="411" mass="47205">MLKKITLLVILIFTLLSCNNKNSKTQENKENTPEKETIKVPKKLFGYNLDTFKVVKKKIKKGETFGTILDQHHVWTPKIYEIANTVKPDFDVRRLRAGKNYTILAAKDSTEQAQIFIYQHDLINYSIVDFRDSIYTKNVKKKVTVKIEEASGIITSSLSQSLDKQHVSPVVANDLSDIYAWTIDFFRLQKNDRFKVLYEQKYINDTIPAGIGKIKAAYFEHVGKPFYAFNYVPDSITGIQEYFDENTNNLRRAFLKAPLKFSRISSRYNLKRYIAFYGRVKPHLGTDFAAPVGTPILSTANGQVIASEYRGGNGNYVKIRHNATYTTQYLHMKKRNVKVGQYVKQGDIIGWVGMTGNTSGPHVCYRFWKHGKQVDPLKEELPAAKPMKKEIQEKYLSFIAPIKKELDAIPY</sequence>
<dbReference type="InterPro" id="IPR016047">
    <property type="entry name" value="M23ase_b-sheet_dom"/>
</dbReference>
<gene>
    <name evidence="11" type="ORF">SAMN05444281_0594</name>
</gene>
<keyword evidence="5 11" id="KW-0378">Hydrolase</keyword>
<evidence type="ECO:0000259" key="9">
    <source>
        <dbReference type="Pfam" id="PF01551"/>
    </source>
</evidence>
<evidence type="ECO:0000256" key="4">
    <source>
        <dbReference type="ARBA" id="ARBA00022723"/>
    </source>
</evidence>
<dbReference type="Pfam" id="PF01551">
    <property type="entry name" value="Peptidase_M23"/>
    <property type="match status" value="1"/>
</dbReference>
<keyword evidence="3" id="KW-0645">Protease</keyword>
<evidence type="ECO:0000313" key="12">
    <source>
        <dbReference type="Proteomes" id="UP000184109"/>
    </source>
</evidence>
<dbReference type="InterPro" id="IPR011055">
    <property type="entry name" value="Dup_hybrid_motif"/>
</dbReference>
<dbReference type="GO" id="GO:0006508">
    <property type="term" value="P:proteolysis"/>
    <property type="evidence" value="ECO:0007669"/>
    <property type="project" value="UniProtKB-KW"/>
</dbReference>
<dbReference type="CDD" id="cd12797">
    <property type="entry name" value="M23_peptidase"/>
    <property type="match status" value="1"/>
</dbReference>
<keyword evidence="6" id="KW-0862">Zinc</keyword>
<dbReference type="EMBL" id="FQXQ01000001">
    <property type="protein sequence ID" value="SHH43456.1"/>
    <property type="molecule type" value="Genomic_DNA"/>
</dbReference>
<dbReference type="SUPFAM" id="SSF51261">
    <property type="entry name" value="Duplicated hybrid motif"/>
    <property type="match status" value="1"/>
</dbReference>
<proteinExistence type="predicted"/>
<dbReference type="Gene3D" id="3.10.450.350">
    <property type="match status" value="2"/>
</dbReference>
<evidence type="ECO:0000256" key="5">
    <source>
        <dbReference type="ARBA" id="ARBA00022801"/>
    </source>
</evidence>
<dbReference type="Proteomes" id="UP000184109">
    <property type="component" value="Unassembled WGS sequence"/>
</dbReference>
<keyword evidence="8" id="KW-0732">Signal</keyword>
<comment type="subcellular location">
    <subcellularLocation>
        <location evidence="2">Cell envelope</location>
    </subcellularLocation>
</comment>
<name>A0A1M5SYA5_9FLAO</name>
<dbReference type="AlphaFoldDB" id="A0A1M5SYA5"/>
<reference evidence="12" key="1">
    <citation type="submission" date="2016-11" db="EMBL/GenBank/DDBJ databases">
        <authorList>
            <person name="Varghese N."/>
            <person name="Submissions S."/>
        </authorList>
    </citation>
    <scope>NUCLEOTIDE SEQUENCE [LARGE SCALE GENOMIC DNA]</scope>
    <source>
        <strain evidence="12">DSM 100572</strain>
    </source>
</reference>